<name>A0ABT8W0Y0_9GAMM</name>
<keyword evidence="11" id="KW-1185">Reference proteome</keyword>
<dbReference type="EMBL" id="JAUMIS010000002">
    <property type="protein sequence ID" value="MDO3721889.1"/>
    <property type="molecule type" value="Genomic_DNA"/>
</dbReference>
<proteinExistence type="inferred from homology"/>
<dbReference type="GO" id="GO:0004177">
    <property type="term" value="F:aminopeptidase activity"/>
    <property type="evidence" value="ECO:0007669"/>
    <property type="project" value="UniProtKB-KW"/>
</dbReference>
<dbReference type="PROSITE" id="PS00631">
    <property type="entry name" value="CYTOSOL_AP"/>
    <property type="match status" value="1"/>
</dbReference>
<feature type="binding site" evidence="8">
    <location>
        <position position="352"/>
    </location>
    <ligand>
        <name>Mn(2+)</name>
        <dbReference type="ChEBI" id="CHEBI:29035"/>
        <label>1</label>
    </ligand>
</feature>
<evidence type="ECO:0000256" key="5">
    <source>
        <dbReference type="ARBA" id="ARBA00022670"/>
    </source>
</evidence>
<keyword evidence="8" id="KW-0963">Cytoplasm</keyword>
<evidence type="ECO:0000256" key="6">
    <source>
        <dbReference type="ARBA" id="ARBA00022801"/>
    </source>
</evidence>
<evidence type="ECO:0000256" key="3">
    <source>
        <dbReference type="ARBA" id="ARBA00009528"/>
    </source>
</evidence>
<dbReference type="CDD" id="cd00433">
    <property type="entry name" value="Peptidase_M17"/>
    <property type="match status" value="1"/>
</dbReference>
<feature type="binding site" evidence="8">
    <location>
        <position position="352"/>
    </location>
    <ligand>
        <name>Mn(2+)</name>
        <dbReference type="ChEBI" id="CHEBI:29035"/>
        <label>2</label>
    </ligand>
</feature>
<keyword evidence="5 8" id="KW-0645">Protease</keyword>
<dbReference type="PANTHER" id="PTHR11963:SF23">
    <property type="entry name" value="CYTOSOL AMINOPEPTIDASE"/>
    <property type="match status" value="1"/>
</dbReference>
<comment type="similarity">
    <text evidence="3 8">Belongs to the peptidase M17 family.</text>
</comment>
<evidence type="ECO:0000256" key="2">
    <source>
        <dbReference type="ARBA" id="ARBA00000967"/>
    </source>
</evidence>
<evidence type="ECO:0000313" key="10">
    <source>
        <dbReference type="EMBL" id="MDO3721889.1"/>
    </source>
</evidence>
<dbReference type="Pfam" id="PF00883">
    <property type="entry name" value="Peptidase_M17"/>
    <property type="match status" value="1"/>
</dbReference>
<feature type="domain" description="Cytosol aminopeptidase" evidence="9">
    <location>
        <begin position="348"/>
        <end position="355"/>
    </location>
</feature>
<organism evidence="10 11">
    <name type="scientific">Marinobacter suaedae</name>
    <dbReference type="NCBI Taxonomy" id="3057675"/>
    <lineage>
        <taxon>Bacteria</taxon>
        <taxon>Pseudomonadati</taxon>
        <taxon>Pseudomonadota</taxon>
        <taxon>Gammaproteobacteria</taxon>
        <taxon>Pseudomonadales</taxon>
        <taxon>Marinobacteraceae</taxon>
        <taxon>Marinobacter</taxon>
    </lineage>
</organism>
<comment type="subcellular location">
    <subcellularLocation>
        <location evidence="8">Cytoplasm</location>
    </subcellularLocation>
</comment>
<keyword evidence="4 8" id="KW-0031">Aminopeptidase</keyword>
<feature type="binding site" evidence="8">
    <location>
        <position position="273"/>
    </location>
    <ligand>
        <name>Mn(2+)</name>
        <dbReference type="ChEBI" id="CHEBI:29035"/>
        <label>1</label>
    </ligand>
</feature>
<protein>
    <recommendedName>
        <fullName evidence="8">Probable cytosol aminopeptidase</fullName>
        <ecNumber evidence="8">3.4.11.1</ecNumber>
    </recommendedName>
    <alternativeName>
        <fullName evidence="8">Leucine aminopeptidase</fullName>
        <shortName evidence="8">LAP</shortName>
        <ecNumber evidence="8">3.4.11.10</ecNumber>
    </alternativeName>
    <alternativeName>
        <fullName evidence="8">Leucyl aminopeptidase</fullName>
    </alternativeName>
</protein>
<feature type="binding site" evidence="8">
    <location>
        <position position="268"/>
    </location>
    <ligand>
        <name>Mn(2+)</name>
        <dbReference type="ChEBI" id="CHEBI:29035"/>
        <label>2</label>
    </ligand>
</feature>
<dbReference type="SUPFAM" id="SSF52949">
    <property type="entry name" value="Macro domain-like"/>
    <property type="match status" value="1"/>
</dbReference>
<dbReference type="Proteomes" id="UP001168640">
    <property type="component" value="Unassembled WGS sequence"/>
</dbReference>
<feature type="binding site" evidence="8">
    <location>
        <position position="273"/>
    </location>
    <ligand>
        <name>Mn(2+)</name>
        <dbReference type="ChEBI" id="CHEBI:29035"/>
        <label>2</label>
    </ligand>
</feature>
<dbReference type="HAMAP" id="MF_00181">
    <property type="entry name" value="Cytosol_peptidase_M17"/>
    <property type="match status" value="1"/>
</dbReference>
<gene>
    <name evidence="8" type="primary">pepA</name>
    <name evidence="10" type="ORF">QVZ43_09130</name>
</gene>
<keyword evidence="7 8" id="KW-0464">Manganese</keyword>
<comment type="function">
    <text evidence="8">Presumably involved in the processing and regular turnover of intracellular proteins. Catalyzes the removal of unsubstituted N-terminal amino acids from various peptides.</text>
</comment>
<feature type="active site" evidence="8">
    <location>
        <position position="280"/>
    </location>
</feature>
<dbReference type="PANTHER" id="PTHR11963">
    <property type="entry name" value="LEUCINE AMINOPEPTIDASE-RELATED"/>
    <property type="match status" value="1"/>
</dbReference>
<feature type="active site" evidence="8">
    <location>
        <position position="354"/>
    </location>
</feature>
<dbReference type="PRINTS" id="PR00481">
    <property type="entry name" value="LAMNOPPTDASE"/>
</dbReference>
<sequence length="497" mass="52779">MNFSLSAKPIATTKADCLVIGLPEKGTWPESTTQADEALGGLIKTLETNGDVTGKNATARTIPVQDAPWDRIVVVGTGKDSDRTLQNYRRALIAAVNAVKETPAKSALIALADTGVSGTEAASSEAARLKLIGRSLEEHLYAFTGYKSQQPEAPKLNKVTVGASGTGKALKDAFHLGLATGRGMNYTRDLGNTPPNICHPEWLAEQARTLAKENDCIQTEILDEKQMKELGMNTILAVGQGSAQPPRLIVMEYRGGKPDDKPYVLVGKGITFDTGGISLKPGAGMDEMKYDMGGSASVFGTMKVLTEVQPKINVVAVVAAAENMPDGGASRPGDIVTTLSGQTVEILNTDAEGRLVLCDALTYVKKYDPEAVIDLATLTGACIIALGHHATGLMANNDGLANDLLAAGERADDRAWRLPLWDDYQNQLDSNFADMANIGDRSAGTITAACFLARFTKEYRWAHLDIAGTAWHSGKAKGASGRPVPMLVDYLMSNADS</sequence>
<comment type="catalytic activity">
    <reaction evidence="2 8">
        <text>Release of an N-terminal amino acid, preferentially leucine, but not glutamic or aspartic acids.</text>
        <dbReference type="EC" id="3.4.11.10"/>
    </reaction>
</comment>
<evidence type="ECO:0000256" key="1">
    <source>
        <dbReference type="ARBA" id="ARBA00000135"/>
    </source>
</evidence>
<evidence type="ECO:0000259" key="9">
    <source>
        <dbReference type="PROSITE" id="PS00631"/>
    </source>
</evidence>
<dbReference type="InterPro" id="IPR011356">
    <property type="entry name" value="Leucine_aapep/pepB"/>
</dbReference>
<dbReference type="NCBIfam" id="NF002077">
    <property type="entry name" value="PRK00913.2-4"/>
    <property type="match status" value="1"/>
</dbReference>
<comment type="catalytic activity">
    <reaction evidence="1 8">
        <text>Release of an N-terminal amino acid, Xaa-|-Yaa-, in which Xaa is preferably Leu, but may be other amino acids including Pro although not Arg or Lys, and Yaa may be Pro. Amino acid amides and methyl esters are also readily hydrolyzed, but rates on arylamides are exceedingly low.</text>
        <dbReference type="EC" id="3.4.11.1"/>
    </reaction>
</comment>
<dbReference type="EC" id="3.4.11.1" evidence="8"/>
<dbReference type="NCBIfam" id="NF002073">
    <property type="entry name" value="PRK00913.1-2"/>
    <property type="match status" value="1"/>
</dbReference>
<dbReference type="NCBIfam" id="NF002074">
    <property type="entry name" value="PRK00913.1-4"/>
    <property type="match status" value="1"/>
</dbReference>
<keyword evidence="6 8" id="KW-0378">Hydrolase</keyword>
<dbReference type="InterPro" id="IPR008283">
    <property type="entry name" value="Peptidase_M17_N"/>
</dbReference>
<comment type="cofactor">
    <cofactor evidence="8">
        <name>Mn(2+)</name>
        <dbReference type="ChEBI" id="CHEBI:29035"/>
    </cofactor>
    <text evidence="8">Binds 2 manganese ions per subunit.</text>
</comment>
<dbReference type="Gene3D" id="3.40.630.10">
    <property type="entry name" value="Zn peptidases"/>
    <property type="match status" value="1"/>
</dbReference>
<feature type="binding site" evidence="8">
    <location>
        <position position="291"/>
    </location>
    <ligand>
        <name>Mn(2+)</name>
        <dbReference type="ChEBI" id="CHEBI:29035"/>
        <label>2</label>
    </ligand>
</feature>
<dbReference type="InterPro" id="IPR000819">
    <property type="entry name" value="Peptidase_M17_C"/>
</dbReference>
<dbReference type="SUPFAM" id="SSF53187">
    <property type="entry name" value="Zn-dependent exopeptidases"/>
    <property type="match status" value="1"/>
</dbReference>
<dbReference type="InterPro" id="IPR043472">
    <property type="entry name" value="Macro_dom-like"/>
</dbReference>
<dbReference type="RefSeq" id="WP_302909699.1">
    <property type="nucleotide sequence ID" value="NZ_JAUMIS010000002.1"/>
</dbReference>
<comment type="caution">
    <text evidence="10">The sequence shown here is derived from an EMBL/GenBank/DDBJ whole genome shotgun (WGS) entry which is preliminary data.</text>
</comment>
<feature type="binding site" evidence="8">
    <location>
        <position position="350"/>
    </location>
    <ligand>
        <name>Mn(2+)</name>
        <dbReference type="ChEBI" id="CHEBI:29035"/>
        <label>1</label>
    </ligand>
</feature>
<evidence type="ECO:0000313" key="11">
    <source>
        <dbReference type="Proteomes" id="UP001168640"/>
    </source>
</evidence>
<evidence type="ECO:0000256" key="7">
    <source>
        <dbReference type="ARBA" id="ARBA00023211"/>
    </source>
</evidence>
<dbReference type="EC" id="3.4.11.10" evidence="8"/>
<reference evidence="10" key="1">
    <citation type="submission" date="2023-07" db="EMBL/GenBank/DDBJ databases">
        <title>Marinobacter sp. chi1 genome sequencing and assembly.</title>
        <authorList>
            <person name="Park S."/>
        </authorList>
    </citation>
    <scope>NUCLEOTIDE SEQUENCE</scope>
    <source>
        <strain evidence="10">Chi1</strain>
    </source>
</reference>
<dbReference type="Gene3D" id="3.40.220.10">
    <property type="entry name" value="Leucine Aminopeptidase, subunit E, domain 1"/>
    <property type="match status" value="1"/>
</dbReference>
<dbReference type="InterPro" id="IPR023042">
    <property type="entry name" value="Peptidase_M17_leu_NH2_pept"/>
</dbReference>
<dbReference type="Pfam" id="PF02789">
    <property type="entry name" value="Peptidase_M17_N"/>
    <property type="match status" value="1"/>
</dbReference>
<accession>A0ABT8W0Y0</accession>
<keyword evidence="8" id="KW-0479">Metal-binding</keyword>
<evidence type="ECO:0000256" key="4">
    <source>
        <dbReference type="ARBA" id="ARBA00022438"/>
    </source>
</evidence>
<evidence type="ECO:0000256" key="8">
    <source>
        <dbReference type="HAMAP-Rule" id="MF_00181"/>
    </source>
</evidence>